<evidence type="ECO:0000313" key="2">
    <source>
        <dbReference type="Proteomes" id="UP000029120"/>
    </source>
</evidence>
<dbReference type="Gramene" id="KFK36247">
    <property type="protein sequence ID" value="KFK36247"/>
    <property type="gene ID" value="AALP_AA4G097300"/>
</dbReference>
<proteinExistence type="predicted"/>
<protein>
    <submittedName>
        <fullName evidence="1">Uncharacterized protein</fullName>
    </submittedName>
</protein>
<dbReference type="Proteomes" id="UP000029120">
    <property type="component" value="Chromosome 4"/>
</dbReference>
<sequence>MKFKKPNTIEKQTHNTRVSPWKLLQLCTVCVIRRLSNETSSLNLHRRFPDSGNNHHQILFIHPSYEDQIPIA</sequence>
<organism evidence="1 2">
    <name type="scientific">Arabis alpina</name>
    <name type="common">Alpine rock-cress</name>
    <dbReference type="NCBI Taxonomy" id="50452"/>
    <lineage>
        <taxon>Eukaryota</taxon>
        <taxon>Viridiplantae</taxon>
        <taxon>Streptophyta</taxon>
        <taxon>Embryophyta</taxon>
        <taxon>Tracheophyta</taxon>
        <taxon>Spermatophyta</taxon>
        <taxon>Magnoliopsida</taxon>
        <taxon>eudicotyledons</taxon>
        <taxon>Gunneridae</taxon>
        <taxon>Pentapetalae</taxon>
        <taxon>rosids</taxon>
        <taxon>malvids</taxon>
        <taxon>Brassicales</taxon>
        <taxon>Brassicaceae</taxon>
        <taxon>Arabideae</taxon>
        <taxon>Arabis</taxon>
    </lineage>
</organism>
<dbReference type="AlphaFoldDB" id="A0A087H295"/>
<dbReference type="EMBL" id="CM002872">
    <property type="protein sequence ID" value="KFK36247.1"/>
    <property type="molecule type" value="Genomic_DNA"/>
</dbReference>
<name>A0A087H295_ARAAL</name>
<keyword evidence="2" id="KW-1185">Reference proteome</keyword>
<evidence type="ECO:0000313" key="1">
    <source>
        <dbReference type="EMBL" id="KFK36247.1"/>
    </source>
</evidence>
<accession>A0A087H295</accession>
<reference evidence="2" key="1">
    <citation type="journal article" date="2015" name="Nat. Plants">
        <title>Genome expansion of Arabis alpina linked with retrotransposition and reduced symmetric DNA methylation.</title>
        <authorList>
            <person name="Willing E.M."/>
            <person name="Rawat V."/>
            <person name="Mandakova T."/>
            <person name="Maumus F."/>
            <person name="James G.V."/>
            <person name="Nordstroem K.J."/>
            <person name="Becker C."/>
            <person name="Warthmann N."/>
            <person name="Chica C."/>
            <person name="Szarzynska B."/>
            <person name="Zytnicki M."/>
            <person name="Albani M.C."/>
            <person name="Kiefer C."/>
            <person name="Bergonzi S."/>
            <person name="Castaings L."/>
            <person name="Mateos J.L."/>
            <person name="Berns M.C."/>
            <person name="Bujdoso N."/>
            <person name="Piofczyk T."/>
            <person name="de Lorenzo L."/>
            <person name="Barrero-Sicilia C."/>
            <person name="Mateos I."/>
            <person name="Piednoel M."/>
            <person name="Hagmann J."/>
            <person name="Chen-Min-Tao R."/>
            <person name="Iglesias-Fernandez R."/>
            <person name="Schuster S.C."/>
            <person name="Alonso-Blanco C."/>
            <person name="Roudier F."/>
            <person name="Carbonero P."/>
            <person name="Paz-Ares J."/>
            <person name="Davis S.J."/>
            <person name="Pecinka A."/>
            <person name="Quesneville H."/>
            <person name="Colot V."/>
            <person name="Lysak M.A."/>
            <person name="Weigel D."/>
            <person name="Coupland G."/>
            <person name="Schneeberger K."/>
        </authorList>
    </citation>
    <scope>NUCLEOTIDE SEQUENCE [LARGE SCALE GENOMIC DNA]</scope>
    <source>
        <strain evidence="2">cv. Pajares</strain>
    </source>
</reference>
<gene>
    <name evidence="1" type="ordered locus">AALP_Aa4g097300</name>
</gene>